<dbReference type="Pfam" id="PF03704">
    <property type="entry name" value="BTAD"/>
    <property type="match status" value="1"/>
</dbReference>
<dbReference type="PANTHER" id="PTHR47691:SF3">
    <property type="entry name" value="HTH-TYPE TRANSCRIPTIONAL REGULATOR RV0890C-RELATED"/>
    <property type="match status" value="1"/>
</dbReference>
<dbReference type="InterPro" id="IPR011990">
    <property type="entry name" value="TPR-like_helical_dom_sf"/>
</dbReference>
<protein>
    <submittedName>
        <fullName evidence="6">Predicted ATPase</fullName>
    </submittedName>
</protein>
<evidence type="ECO:0000256" key="2">
    <source>
        <dbReference type="ARBA" id="ARBA00023125"/>
    </source>
</evidence>
<reference evidence="6 7" key="1">
    <citation type="submission" date="2016-10" db="EMBL/GenBank/DDBJ databases">
        <authorList>
            <person name="de Groot N.N."/>
        </authorList>
    </citation>
    <scope>NUCLEOTIDE SEQUENCE [LARGE SCALE GENOMIC DNA]</scope>
    <source>
        <strain evidence="6 7">CGMCC 1.11156</strain>
    </source>
</reference>
<dbReference type="CDD" id="cd15831">
    <property type="entry name" value="BTAD"/>
    <property type="match status" value="1"/>
</dbReference>
<dbReference type="SMART" id="SM01043">
    <property type="entry name" value="BTAD"/>
    <property type="match status" value="1"/>
</dbReference>
<dbReference type="EMBL" id="FOQG01000030">
    <property type="protein sequence ID" value="SFJ42832.1"/>
    <property type="molecule type" value="Genomic_DNA"/>
</dbReference>
<dbReference type="InterPro" id="IPR001867">
    <property type="entry name" value="OmpR/PhoB-type_DNA-bd"/>
</dbReference>
<dbReference type="PANTHER" id="PTHR47691">
    <property type="entry name" value="REGULATOR-RELATED"/>
    <property type="match status" value="1"/>
</dbReference>
<dbReference type="Gene3D" id="1.10.10.10">
    <property type="entry name" value="Winged helix-like DNA-binding domain superfamily/Winged helix DNA-binding domain"/>
    <property type="match status" value="1"/>
</dbReference>
<proteinExistence type="inferred from homology"/>
<dbReference type="GO" id="GO:0003677">
    <property type="term" value="F:DNA binding"/>
    <property type="evidence" value="ECO:0007669"/>
    <property type="project" value="UniProtKB-UniRule"/>
</dbReference>
<sequence length="1067" mass="114259">MDVRFRLLGPMEILVEGHPVGMPGAAERAVLVQLLLSPGRTIPATMLVDRLWSESSLPVDPMNALQVRVSKLRRSLKTIGVPQAVTREGVGYRANVDPGSVDAVDFVTRVRAARGRTAADPAGADEACLEAYDEALALWRGDALSDFAAEQWATVEAARFAELRLAALTERAQIALSLGRQAEVVADLEPLVAHDPTLESLTGLLMVALYRSGRQAEALEAYRRTREVLDESLGLEPSLTLRSLHERVLRQDEALGSQPDLAPAPVAVSGTRRRAAERATSPTNLPTVVRPLIGRDDQLDSLVALVRGARLLSLIGPGGAGKTSLALAAVVRSSDAFPDGAFGVRLASVDTPDQVPLAVADALGVPLDGAVGDRDVRERVVSYLVRRRLLLLVDNCEHVIDAAAGFIDEILGRCPEVTILATTREALAVPDEVQITVGPLEMPPDGTPVGSVLDYPAAQLFVERARSVRPGTVFGDEDLAAIGRISRALDGIPLALELAGVRVATMSPVEIAGRLDQRFALLTTGARTAEARQQTLRATVDWSYALLTEREQRVFNRLAVFQGGWTLTAAEAVVSDASLEVGEVLDTIGRLVERSMVGVERGAPTRYRMLDTLRQYAAEQLLAAGEHETVTQRHAEHFRDVVQDAEPQLRGPAQRETFQQLRNEQPNIRAALAWLGRPGGDLDSALETAGALGLFWHLGRHLEGREVLSRLLESDNGSPSSRARALQAVSLVERPRACLVHPSPRCAETARESLAIFEDLGDNSRAALSRVLLAVEGVTGQGRDRAEDLLREAESQFAADGDAWGDGVVGFVRMETALKNGDETAAVSIGRATAATFRGLDDPWGLSAILYHLGWGLRQFGRYDEGSRVLEEAIDVAAGAGVYNTVQWALADLGVAQLHLGDVEAARELFDRASAASEHVGDGAGAVLACYGHGLIAQVGHQWDLARDRFAEAYVGFGELGTPVPQGLALAGLARCDEAAADVTAAGERYDELLELGRRAGEPGLTSTALEGLCRLAVERGDRALASTLLAEAAQLRTRSARPAPPHERRDLESVIVDLAPDPVPNV</sequence>
<evidence type="ECO:0000313" key="7">
    <source>
        <dbReference type="Proteomes" id="UP000198649"/>
    </source>
</evidence>
<evidence type="ECO:0000313" key="6">
    <source>
        <dbReference type="EMBL" id="SFJ42832.1"/>
    </source>
</evidence>
<evidence type="ECO:0000259" key="5">
    <source>
        <dbReference type="PROSITE" id="PS51755"/>
    </source>
</evidence>
<dbReference type="Gene3D" id="1.25.40.10">
    <property type="entry name" value="Tetratricopeptide repeat domain"/>
    <property type="match status" value="2"/>
</dbReference>
<feature type="DNA-binding region" description="OmpR/PhoB-type" evidence="3">
    <location>
        <begin position="1"/>
        <end position="96"/>
    </location>
</feature>
<dbReference type="InterPro" id="IPR027417">
    <property type="entry name" value="P-loop_NTPase"/>
</dbReference>
<keyword evidence="7" id="KW-1185">Reference proteome</keyword>
<evidence type="ECO:0000256" key="1">
    <source>
        <dbReference type="ARBA" id="ARBA00005820"/>
    </source>
</evidence>
<dbReference type="SUPFAM" id="SSF46894">
    <property type="entry name" value="C-terminal effector domain of the bipartite response regulators"/>
    <property type="match status" value="1"/>
</dbReference>
<dbReference type="InterPro" id="IPR036388">
    <property type="entry name" value="WH-like_DNA-bd_sf"/>
</dbReference>
<gene>
    <name evidence="6" type="ORF">SAMN05216561_13029</name>
</gene>
<organism evidence="6 7">
    <name type="scientific">Nocardioides psychrotolerans</name>
    <dbReference type="NCBI Taxonomy" id="1005945"/>
    <lineage>
        <taxon>Bacteria</taxon>
        <taxon>Bacillati</taxon>
        <taxon>Actinomycetota</taxon>
        <taxon>Actinomycetes</taxon>
        <taxon>Propionibacteriales</taxon>
        <taxon>Nocardioidaceae</taxon>
        <taxon>Nocardioides</taxon>
    </lineage>
</organism>
<dbReference type="Pfam" id="PF20703">
    <property type="entry name" value="nSTAND1"/>
    <property type="match status" value="1"/>
</dbReference>
<dbReference type="OrthoDB" id="3755432at2"/>
<dbReference type="SUPFAM" id="SSF48452">
    <property type="entry name" value="TPR-like"/>
    <property type="match status" value="2"/>
</dbReference>
<dbReference type="SMART" id="SM00862">
    <property type="entry name" value="Trans_reg_C"/>
    <property type="match status" value="1"/>
</dbReference>
<evidence type="ECO:0000256" key="4">
    <source>
        <dbReference type="SAM" id="MobiDB-lite"/>
    </source>
</evidence>
<dbReference type="STRING" id="1005945.SAMN05216561_13029"/>
<name>A0A1I3RAL5_9ACTN</name>
<dbReference type="SUPFAM" id="SSF52540">
    <property type="entry name" value="P-loop containing nucleoside triphosphate hydrolases"/>
    <property type="match status" value="1"/>
</dbReference>
<dbReference type="PRINTS" id="PR00364">
    <property type="entry name" value="DISEASERSIST"/>
</dbReference>
<dbReference type="InterPro" id="IPR016032">
    <property type="entry name" value="Sig_transdc_resp-reg_C-effctor"/>
</dbReference>
<dbReference type="PROSITE" id="PS51755">
    <property type="entry name" value="OMPR_PHOB"/>
    <property type="match status" value="1"/>
</dbReference>
<dbReference type="InterPro" id="IPR049052">
    <property type="entry name" value="nSTAND1"/>
</dbReference>
<feature type="region of interest" description="Disordered" evidence="4">
    <location>
        <begin position="254"/>
        <end position="280"/>
    </location>
</feature>
<dbReference type="InterPro" id="IPR005158">
    <property type="entry name" value="BTAD"/>
</dbReference>
<accession>A0A1I3RAL5</accession>
<dbReference type="GO" id="GO:0000160">
    <property type="term" value="P:phosphorelay signal transduction system"/>
    <property type="evidence" value="ECO:0007669"/>
    <property type="project" value="InterPro"/>
</dbReference>
<dbReference type="Proteomes" id="UP000198649">
    <property type="component" value="Unassembled WGS sequence"/>
</dbReference>
<dbReference type="GO" id="GO:0006355">
    <property type="term" value="P:regulation of DNA-templated transcription"/>
    <property type="evidence" value="ECO:0007669"/>
    <property type="project" value="InterPro"/>
</dbReference>
<feature type="domain" description="OmpR/PhoB-type" evidence="5">
    <location>
        <begin position="1"/>
        <end position="96"/>
    </location>
</feature>
<evidence type="ECO:0000256" key="3">
    <source>
        <dbReference type="PROSITE-ProRule" id="PRU01091"/>
    </source>
</evidence>
<dbReference type="AlphaFoldDB" id="A0A1I3RAL5"/>
<keyword evidence="2 3" id="KW-0238">DNA-binding</keyword>
<comment type="similarity">
    <text evidence="1">Belongs to the AfsR/DnrI/RedD regulatory family.</text>
</comment>
<dbReference type="Pfam" id="PF00486">
    <property type="entry name" value="Trans_reg_C"/>
    <property type="match status" value="1"/>
</dbReference>
<dbReference type="Gene3D" id="3.40.50.300">
    <property type="entry name" value="P-loop containing nucleotide triphosphate hydrolases"/>
    <property type="match status" value="1"/>
</dbReference>